<evidence type="ECO:0000313" key="10">
    <source>
        <dbReference type="Proteomes" id="UP000199107"/>
    </source>
</evidence>
<evidence type="ECO:0000256" key="8">
    <source>
        <dbReference type="RuleBase" id="RU364100"/>
    </source>
</evidence>
<evidence type="ECO:0000313" key="9">
    <source>
        <dbReference type="EMBL" id="SDL54966.1"/>
    </source>
</evidence>
<evidence type="ECO:0000256" key="4">
    <source>
        <dbReference type="ARBA" id="ARBA00022801"/>
    </source>
</evidence>
<dbReference type="OrthoDB" id="6192129at2"/>
<reference evidence="10" key="1">
    <citation type="submission" date="2016-10" db="EMBL/GenBank/DDBJ databases">
        <authorList>
            <person name="Varghese N."/>
            <person name="Submissions S."/>
        </authorList>
    </citation>
    <scope>NUCLEOTIDE SEQUENCE [LARGE SCALE GENOMIC DNA]</scope>
    <source>
        <strain evidence="10">AAP</strain>
    </source>
</reference>
<keyword evidence="7" id="KW-0456">Lyase</keyword>
<dbReference type="GO" id="GO:0008233">
    <property type="term" value="F:peptidase activity"/>
    <property type="evidence" value="ECO:0007669"/>
    <property type="project" value="UniProtKB-KW"/>
</dbReference>
<keyword evidence="10" id="KW-1185">Reference proteome</keyword>
<dbReference type="InterPro" id="IPR036590">
    <property type="entry name" value="SRAP-like"/>
</dbReference>
<evidence type="ECO:0000256" key="7">
    <source>
        <dbReference type="ARBA" id="ARBA00023239"/>
    </source>
</evidence>
<keyword evidence="3" id="KW-0227">DNA damage</keyword>
<evidence type="ECO:0000256" key="2">
    <source>
        <dbReference type="ARBA" id="ARBA00022670"/>
    </source>
</evidence>
<evidence type="ECO:0000256" key="3">
    <source>
        <dbReference type="ARBA" id="ARBA00022763"/>
    </source>
</evidence>
<dbReference type="RefSeq" id="WP_089657942.1">
    <property type="nucleotide sequence ID" value="NZ_FNGH01000005.1"/>
</dbReference>
<dbReference type="GO" id="GO:0106300">
    <property type="term" value="P:protein-DNA covalent cross-linking repair"/>
    <property type="evidence" value="ECO:0007669"/>
    <property type="project" value="InterPro"/>
</dbReference>
<dbReference type="GO" id="GO:0016829">
    <property type="term" value="F:lyase activity"/>
    <property type="evidence" value="ECO:0007669"/>
    <property type="project" value="UniProtKB-KW"/>
</dbReference>
<evidence type="ECO:0000256" key="6">
    <source>
        <dbReference type="ARBA" id="ARBA00023125"/>
    </source>
</evidence>
<dbReference type="EMBL" id="FNGH01000005">
    <property type="protein sequence ID" value="SDL54966.1"/>
    <property type="molecule type" value="Genomic_DNA"/>
</dbReference>
<dbReference type="SUPFAM" id="SSF143081">
    <property type="entry name" value="BB1717-like"/>
    <property type="match status" value="1"/>
</dbReference>
<dbReference type="PANTHER" id="PTHR13604:SF0">
    <property type="entry name" value="ABASIC SITE PROCESSING PROTEIN HMCES"/>
    <property type="match status" value="1"/>
</dbReference>
<dbReference type="AlphaFoldDB" id="A0A1G9KZG4"/>
<dbReference type="GO" id="GO:0003697">
    <property type="term" value="F:single-stranded DNA binding"/>
    <property type="evidence" value="ECO:0007669"/>
    <property type="project" value="InterPro"/>
</dbReference>
<dbReference type="GO" id="GO:0006508">
    <property type="term" value="P:proteolysis"/>
    <property type="evidence" value="ECO:0007669"/>
    <property type="project" value="UniProtKB-KW"/>
</dbReference>
<name>A0A1G9KZG4_9GAMM</name>
<keyword evidence="6" id="KW-0238">DNA-binding</keyword>
<keyword evidence="2 8" id="KW-0645">Protease</keyword>
<keyword evidence="5" id="KW-0190">Covalent protein-DNA linkage</keyword>
<dbReference type="InterPro" id="IPR003738">
    <property type="entry name" value="SRAP"/>
</dbReference>
<organism evidence="9 10">
    <name type="scientific">Franzmannia pantelleriensis</name>
    <dbReference type="NCBI Taxonomy" id="48727"/>
    <lineage>
        <taxon>Bacteria</taxon>
        <taxon>Pseudomonadati</taxon>
        <taxon>Pseudomonadota</taxon>
        <taxon>Gammaproteobacteria</taxon>
        <taxon>Oceanospirillales</taxon>
        <taxon>Halomonadaceae</taxon>
        <taxon>Franzmannia</taxon>
    </lineage>
</organism>
<sequence>MCGRFALYSDYPKLLASLKLPLAEPEQPLAQRYNVPPGTFITAVRRADDEAPLEMTALWWGYRPHWAGEKPPQPINATVEKVATSTYFRGAFAHHRCLVPADGWFEWVLIDGKKQPHFLCREDREPLWLAGIWAKRADGTPGCAIITEPARGVVGEVHSRMPLALDAESLEPWLDPHLTDRETIRHVVHHLDAHLITHWPVSIRVNRPTNDAADLIEPAR</sequence>
<dbReference type="Proteomes" id="UP000199107">
    <property type="component" value="Unassembled WGS sequence"/>
</dbReference>
<evidence type="ECO:0000256" key="5">
    <source>
        <dbReference type="ARBA" id="ARBA00023124"/>
    </source>
</evidence>
<dbReference type="Pfam" id="PF02586">
    <property type="entry name" value="SRAP"/>
    <property type="match status" value="1"/>
</dbReference>
<keyword evidence="4 8" id="KW-0378">Hydrolase</keyword>
<protein>
    <recommendedName>
        <fullName evidence="8">Abasic site processing protein</fullName>
        <ecNumber evidence="8">3.4.-.-</ecNumber>
    </recommendedName>
</protein>
<gene>
    <name evidence="9" type="ORF">SAMN05192555_10598</name>
</gene>
<accession>A0A1G9KZG4</accession>
<dbReference type="PANTHER" id="PTHR13604">
    <property type="entry name" value="DC12-RELATED"/>
    <property type="match status" value="1"/>
</dbReference>
<dbReference type="EC" id="3.4.-.-" evidence="8"/>
<proteinExistence type="inferred from homology"/>
<comment type="similarity">
    <text evidence="1 8">Belongs to the SOS response-associated peptidase family.</text>
</comment>
<evidence type="ECO:0000256" key="1">
    <source>
        <dbReference type="ARBA" id="ARBA00008136"/>
    </source>
</evidence>
<dbReference type="STRING" id="48727.SAMN05192555_10598"/>
<dbReference type="Gene3D" id="3.90.1680.10">
    <property type="entry name" value="SOS response associated peptidase-like"/>
    <property type="match status" value="1"/>
</dbReference>